<reference evidence="7 8" key="1">
    <citation type="submission" date="2019-02" db="EMBL/GenBank/DDBJ databases">
        <title>Deep-cultivation of Planctomycetes and their phenomic and genomic characterization uncovers novel biology.</title>
        <authorList>
            <person name="Wiegand S."/>
            <person name="Jogler M."/>
            <person name="Boedeker C."/>
            <person name="Pinto D."/>
            <person name="Vollmers J."/>
            <person name="Rivas-Marin E."/>
            <person name="Kohn T."/>
            <person name="Peeters S.H."/>
            <person name="Heuer A."/>
            <person name="Rast P."/>
            <person name="Oberbeckmann S."/>
            <person name="Bunk B."/>
            <person name="Jeske O."/>
            <person name="Meyerdierks A."/>
            <person name="Storesund J.E."/>
            <person name="Kallscheuer N."/>
            <person name="Luecker S."/>
            <person name="Lage O.M."/>
            <person name="Pohl T."/>
            <person name="Merkel B.J."/>
            <person name="Hornburger P."/>
            <person name="Mueller R.-W."/>
            <person name="Bruemmer F."/>
            <person name="Labrenz M."/>
            <person name="Spormann A.M."/>
            <person name="Op den Camp H."/>
            <person name="Overmann J."/>
            <person name="Amann R."/>
            <person name="Jetten M.S.M."/>
            <person name="Mascher T."/>
            <person name="Medema M.H."/>
            <person name="Devos D.P."/>
            <person name="Kaster A.-K."/>
            <person name="Ovreas L."/>
            <person name="Rohde M."/>
            <person name="Galperin M.Y."/>
            <person name="Jogler C."/>
        </authorList>
    </citation>
    <scope>NUCLEOTIDE SEQUENCE [LARGE SCALE GENOMIC DNA]</scope>
    <source>
        <strain evidence="7 8">Pan265</strain>
    </source>
</reference>
<dbReference type="Pfam" id="PF00528">
    <property type="entry name" value="BPD_transp_1"/>
    <property type="match status" value="1"/>
</dbReference>
<dbReference type="GO" id="GO:0005886">
    <property type="term" value="C:plasma membrane"/>
    <property type="evidence" value="ECO:0007669"/>
    <property type="project" value="UniProtKB-SubCell"/>
</dbReference>
<evidence type="ECO:0000259" key="6">
    <source>
        <dbReference type="PROSITE" id="PS50928"/>
    </source>
</evidence>
<dbReference type="EMBL" id="CP036280">
    <property type="protein sequence ID" value="QDU71129.1"/>
    <property type="molecule type" value="Genomic_DNA"/>
</dbReference>
<dbReference type="GO" id="GO:0055085">
    <property type="term" value="P:transmembrane transport"/>
    <property type="evidence" value="ECO:0007669"/>
    <property type="project" value="InterPro"/>
</dbReference>
<gene>
    <name evidence="7" type="primary">pstC</name>
    <name evidence="7" type="ORF">Pan265_09780</name>
</gene>
<keyword evidence="4 5" id="KW-0472">Membrane</keyword>
<evidence type="ECO:0000256" key="5">
    <source>
        <dbReference type="RuleBase" id="RU363032"/>
    </source>
</evidence>
<keyword evidence="2 5" id="KW-0812">Transmembrane</keyword>
<feature type="transmembrane region" description="Helical" evidence="5">
    <location>
        <begin position="551"/>
        <end position="572"/>
    </location>
</feature>
<dbReference type="Gene3D" id="2.130.10.10">
    <property type="entry name" value="YVTN repeat-like/Quinoprotein amine dehydrogenase"/>
    <property type="match status" value="1"/>
</dbReference>
<feature type="transmembrane region" description="Helical" evidence="5">
    <location>
        <begin position="584"/>
        <end position="603"/>
    </location>
</feature>
<feature type="transmembrane region" description="Helical" evidence="5">
    <location>
        <begin position="525"/>
        <end position="545"/>
    </location>
</feature>
<comment type="subcellular location">
    <subcellularLocation>
        <location evidence="1 5">Cell membrane</location>
        <topology evidence="1 5">Multi-pass membrane protein</topology>
    </subcellularLocation>
</comment>
<dbReference type="AlphaFoldDB" id="A0A518BVY0"/>
<evidence type="ECO:0000256" key="3">
    <source>
        <dbReference type="ARBA" id="ARBA00022989"/>
    </source>
</evidence>
<keyword evidence="5" id="KW-0813">Transport</keyword>
<dbReference type="KEGG" id="mcad:Pan265_09780"/>
<keyword evidence="8" id="KW-1185">Reference proteome</keyword>
<dbReference type="Proteomes" id="UP000320386">
    <property type="component" value="Chromosome"/>
</dbReference>
<dbReference type="InterPro" id="IPR015943">
    <property type="entry name" value="WD40/YVTN_repeat-like_dom_sf"/>
</dbReference>
<feature type="transmembrane region" description="Helical" evidence="5">
    <location>
        <begin position="479"/>
        <end position="504"/>
    </location>
</feature>
<organism evidence="7 8">
    <name type="scientific">Mucisphaera calidilacus</name>
    <dbReference type="NCBI Taxonomy" id="2527982"/>
    <lineage>
        <taxon>Bacteria</taxon>
        <taxon>Pseudomonadati</taxon>
        <taxon>Planctomycetota</taxon>
        <taxon>Phycisphaerae</taxon>
        <taxon>Phycisphaerales</taxon>
        <taxon>Phycisphaeraceae</taxon>
        <taxon>Mucisphaera</taxon>
    </lineage>
</organism>
<comment type="similarity">
    <text evidence="5">Belongs to the binding-protein-dependent transport system permease family.</text>
</comment>
<feature type="transmembrane region" description="Helical" evidence="5">
    <location>
        <begin position="670"/>
        <end position="691"/>
    </location>
</feature>
<evidence type="ECO:0000256" key="2">
    <source>
        <dbReference type="ARBA" id="ARBA00022692"/>
    </source>
</evidence>
<dbReference type="SUPFAM" id="SSF161098">
    <property type="entry name" value="MetI-like"/>
    <property type="match status" value="2"/>
</dbReference>
<dbReference type="InterPro" id="IPR000515">
    <property type="entry name" value="MetI-like"/>
</dbReference>
<feature type="transmembrane region" description="Helical" evidence="5">
    <location>
        <begin position="825"/>
        <end position="846"/>
    </location>
</feature>
<dbReference type="PANTHER" id="PTHR42727:SF1">
    <property type="entry name" value="PHOSPHATE TRANSPORT SYSTEM PERMEASE"/>
    <property type="match status" value="1"/>
</dbReference>
<evidence type="ECO:0000313" key="8">
    <source>
        <dbReference type="Proteomes" id="UP000320386"/>
    </source>
</evidence>
<feature type="transmembrane region" description="Helical" evidence="5">
    <location>
        <begin position="29"/>
        <end position="58"/>
    </location>
</feature>
<dbReference type="PANTHER" id="PTHR42727">
    <property type="entry name" value="PHOSPHATE TRANSPORT SYSTEM PERMEASE PROTEIN"/>
    <property type="match status" value="1"/>
</dbReference>
<evidence type="ECO:0000256" key="1">
    <source>
        <dbReference type="ARBA" id="ARBA00004651"/>
    </source>
</evidence>
<dbReference type="Gene3D" id="1.10.3720.10">
    <property type="entry name" value="MetI-like"/>
    <property type="match status" value="2"/>
</dbReference>
<keyword evidence="3 5" id="KW-1133">Transmembrane helix</keyword>
<dbReference type="RefSeq" id="WP_236254698.1">
    <property type="nucleotide sequence ID" value="NZ_CP036280.1"/>
</dbReference>
<evidence type="ECO:0000313" key="7">
    <source>
        <dbReference type="EMBL" id="QDU71129.1"/>
    </source>
</evidence>
<evidence type="ECO:0000256" key="4">
    <source>
        <dbReference type="ARBA" id="ARBA00023136"/>
    </source>
</evidence>
<proteinExistence type="inferred from homology"/>
<feature type="domain" description="ABC transmembrane type-1" evidence="6">
    <location>
        <begin position="480"/>
        <end position="846"/>
    </location>
</feature>
<feature type="transmembrane region" description="Helical" evidence="5">
    <location>
        <begin position="711"/>
        <end position="730"/>
    </location>
</feature>
<feature type="transmembrane region" description="Helical" evidence="5">
    <location>
        <begin position="759"/>
        <end position="780"/>
    </location>
</feature>
<dbReference type="InterPro" id="IPR035906">
    <property type="entry name" value="MetI-like_sf"/>
</dbReference>
<protein>
    <submittedName>
        <fullName evidence="7">Phosphate transport system permease protein PstC</fullName>
    </submittedName>
</protein>
<dbReference type="CDD" id="cd06261">
    <property type="entry name" value="TM_PBP2"/>
    <property type="match status" value="1"/>
</dbReference>
<sequence length="860" mass="92938">MTTSRQFTGRVRRKTTGLSTRFVDRVAQLLITIGGIGTIVAVSLVAVFLALVTLPLFLSPHADEPQTVAAAGDDSRPLWLSVDEYQLLALTGRDNGSFQAIDLTSGQTIDEQVPFPDKRLTAHARWDATDSVVLGFGDGSFAIGTVGFKTRFMDVDRAPQAIQNLQVGESLREGKRIAARIDETQVRTLELITEFEQAIRTDNNTDPILLIDRATGSTLGDTIVLLTEKRDTLRVVNIRRIENLMTGKVTLRPRTTTIPFKQRDNTTPIFLGVTALGDNAFIVWDDGCIDRYDLRSADAPGLAERVTPPIEGRATTATMLIGRETLLVGTESGQTLALFRIRSEDSAVSDGFRLVHAHTLGEHPSPVVSLNASTRSRLIVVGHEDGHLELSQVTSGVTILPPSQQASPLAVCFAPKEDGILAWTNDGIVRWPFSVRHPEASIRSLFLPVWYEGYDDPQHVWQSSGATDAHEPKLGLMPLVFGTIKATIFAMIFATPIALLAAIYSSEYLSPHWRGRIKPTLEMMASLPSVVLGFMGGLVIAPFVETRLPEAIGVCLVTPLALITGAYLWNLLPESMAVAARRKRLIGVVAALLAGAGIGWLSGNPIETFLFAGDIKRWLDGQIGGPFAGLFLLLLPLGLLASAVWGGQILTDILRSTTIHSVSAAARLNLLKWLAIVAIGLALSAVAAFVLAAFGVDPRPSLIDTYVQRNAMIVGFVMGFAVIPIIYTIADDALTAVPNHLRSASLGAGATPWQTTVRVVMPIAASGLFSALMIGLGRAVGETMIVLMAAGNTPVMDINPFNGFRTMSANIAVELPEAVRDSTHYRTLFLTALLLFVMTFVLNTVAEIVRARFRKRAQVL</sequence>
<dbReference type="SUPFAM" id="SSF69322">
    <property type="entry name" value="Tricorn protease domain 2"/>
    <property type="match status" value="1"/>
</dbReference>
<accession>A0A518BVY0</accession>
<name>A0A518BVY0_9BACT</name>
<dbReference type="PROSITE" id="PS50928">
    <property type="entry name" value="ABC_TM1"/>
    <property type="match status" value="1"/>
</dbReference>
<feature type="transmembrane region" description="Helical" evidence="5">
    <location>
        <begin position="623"/>
        <end position="650"/>
    </location>
</feature>